<evidence type="ECO:0000313" key="2">
    <source>
        <dbReference type="Proteomes" id="UP000479043"/>
    </source>
</evidence>
<sequence length="196" mass="22238">MKRPALIRRPVVKKRPALSLRTTARSGAVKAPALQKQRIAGNIDAIRNAALAFDWDNGDLRELGWLMSTLGLDLATALQVFLNADPARFNYLHRDEVPLEHTARVAALDCLHMKIGYGFYLPHPEFGLAPVRADAVRWIDQQRSDAARGVQGRWRFDEDHFEAISDDSPRTLVMTPNIGRKTALWRTLFEPMWKRG</sequence>
<protein>
    <submittedName>
        <fullName evidence="1">Uncharacterized protein</fullName>
    </submittedName>
</protein>
<dbReference type="AlphaFoldDB" id="A0A6L8LPE4"/>
<reference evidence="1 2" key="1">
    <citation type="submission" date="2020-01" db="EMBL/GenBank/DDBJ databases">
        <authorList>
            <person name="Chen S."/>
        </authorList>
    </citation>
    <scope>NUCLEOTIDE SEQUENCE [LARGE SCALE GENOMIC DNA]</scope>
    <source>
        <strain evidence="1 2">GS-10</strain>
    </source>
</reference>
<keyword evidence="2" id="KW-1185">Reference proteome</keyword>
<accession>A0A6L8LPE4</accession>
<organism evidence="1 2">
    <name type="scientific">Thalassovita mangrovi</name>
    <dbReference type="NCBI Taxonomy" id="2692236"/>
    <lineage>
        <taxon>Bacteria</taxon>
        <taxon>Pseudomonadati</taxon>
        <taxon>Pseudomonadota</taxon>
        <taxon>Alphaproteobacteria</taxon>
        <taxon>Rhodobacterales</taxon>
        <taxon>Roseobacteraceae</taxon>
        <taxon>Thalassovita</taxon>
    </lineage>
</organism>
<gene>
    <name evidence="1" type="ORF">GR167_14175</name>
</gene>
<evidence type="ECO:0000313" key="1">
    <source>
        <dbReference type="EMBL" id="MYM56460.1"/>
    </source>
</evidence>
<comment type="caution">
    <text evidence="1">The sequence shown here is derived from an EMBL/GenBank/DDBJ whole genome shotgun (WGS) entry which is preliminary data.</text>
</comment>
<name>A0A6L8LPE4_9RHOB</name>
<dbReference type="Proteomes" id="UP000479043">
    <property type="component" value="Unassembled WGS sequence"/>
</dbReference>
<dbReference type="EMBL" id="WWEN01000006">
    <property type="protein sequence ID" value="MYM56460.1"/>
    <property type="molecule type" value="Genomic_DNA"/>
</dbReference>
<proteinExistence type="predicted"/>